<dbReference type="Proteomes" id="UP000319613">
    <property type="component" value="Unassembled WGS sequence"/>
</dbReference>
<protein>
    <submittedName>
        <fullName evidence="2">Uncharacterized protein</fullName>
    </submittedName>
</protein>
<feature type="transmembrane region" description="Helical" evidence="1">
    <location>
        <begin position="518"/>
        <end position="540"/>
    </location>
</feature>
<dbReference type="Gene3D" id="2.60.40.10">
    <property type="entry name" value="Immunoglobulins"/>
    <property type="match status" value="1"/>
</dbReference>
<name>A0A554JA96_9BACT</name>
<feature type="transmembrane region" description="Helical" evidence="1">
    <location>
        <begin position="7"/>
        <end position="35"/>
    </location>
</feature>
<evidence type="ECO:0000313" key="3">
    <source>
        <dbReference type="Proteomes" id="UP000319613"/>
    </source>
</evidence>
<dbReference type="InterPro" id="IPR013783">
    <property type="entry name" value="Ig-like_fold"/>
</dbReference>
<keyword evidence="1" id="KW-0472">Membrane</keyword>
<gene>
    <name evidence="2" type="ORF">G01um101477_551</name>
</gene>
<dbReference type="AlphaFoldDB" id="A0A554JA96"/>
<sequence length="549" mass="58265">MRKEVGVYLSVGALVVLGIFIAYLLNVSLTGFAVLQQQSQSDFDQGTYSNALYNGSAVVLSPNQTSGTYTSKVFDATSSVTWNNLTWQSSQPASTSISFEVRVCSSANCSDGTFAIANTNNLNLTGQYFQYRASFSGYSTFDNNTNITAYTSPSLSSASLDYSVVQVPIVTSATVSEPSGTKTSDVGVPITFSASGSADIQCSYSVQDASGADMLTNTTIACNVNSTTFDLGAGEGSYTFNLYVVGSSGFVHKTSSFSVDIGITTPEKPEEPVIEENASIVQIPVTTTQTPTPTAQLTAPEIQVTSINPGKSQLVKWTVQNTGTLPVSACMLKTQGDFAPWVSTSEDSVNLNAGDSHEFALTILVPENTVENPYSLGASVECAETAVAKSFSLSVIKKKLDLNVTSVERTRASRVRAVYSLYELNGVDQDVVLSFSLLDSNNNEVSNASENRSIDANDSQEFGVNLPINVSLNQTLVGNFTLKVDFNSNISTNTLRQSVVLGEPVGGFLGGFAIFEGLGTGGSILVIVVVLALGAIFFVARRMRKINKQ</sequence>
<keyword evidence="1" id="KW-0812">Transmembrane</keyword>
<evidence type="ECO:0000256" key="1">
    <source>
        <dbReference type="SAM" id="Phobius"/>
    </source>
</evidence>
<evidence type="ECO:0000313" key="2">
    <source>
        <dbReference type="EMBL" id="TSC65267.1"/>
    </source>
</evidence>
<dbReference type="EMBL" id="VMFF01000055">
    <property type="protein sequence ID" value="TSC65267.1"/>
    <property type="molecule type" value="Genomic_DNA"/>
</dbReference>
<comment type="caution">
    <text evidence="2">The sequence shown here is derived from an EMBL/GenBank/DDBJ whole genome shotgun (WGS) entry which is preliminary data.</text>
</comment>
<keyword evidence="1" id="KW-1133">Transmembrane helix</keyword>
<reference evidence="2 3" key="1">
    <citation type="submission" date="2017-07" db="EMBL/GenBank/DDBJ databases">
        <title>Mechanisms for carbon and nitrogen cycling indicate functional differentiation within the Candidate Phyla Radiation.</title>
        <authorList>
            <person name="Danczak R.E."/>
            <person name="Johnston M.D."/>
            <person name="Kenah C."/>
            <person name="Slattery M."/>
            <person name="Wrighton K.C."/>
            <person name="Wilkins M.J."/>
        </authorList>
    </citation>
    <scope>NUCLEOTIDE SEQUENCE [LARGE SCALE GENOMIC DNA]</scope>
    <source>
        <strain evidence="2">Gr01-1014_77</strain>
    </source>
</reference>
<proteinExistence type="predicted"/>
<accession>A0A554JA96</accession>
<organism evidence="2 3">
    <name type="scientific">Candidatus Doudnabacteria bacterium Gr01-1014_77</name>
    <dbReference type="NCBI Taxonomy" id="2017133"/>
    <lineage>
        <taxon>Bacteria</taxon>
        <taxon>Candidatus Doudnaibacteriota</taxon>
    </lineage>
</organism>